<dbReference type="STRING" id="869213.GCA_000517085_01298"/>
<dbReference type="eggNOG" id="COG0842">
    <property type="taxonomic scope" value="Bacteria"/>
</dbReference>
<dbReference type="Pfam" id="PF01061">
    <property type="entry name" value="ABC2_membrane"/>
    <property type="match status" value="1"/>
</dbReference>
<accession>W7Y9B6</accession>
<keyword evidence="2 5" id="KW-0812">Transmembrane</keyword>
<evidence type="ECO:0000259" key="6">
    <source>
        <dbReference type="Pfam" id="PF01061"/>
    </source>
</evidence>
<reference evidence="7 8" key="1">
    <citation type="journal article" date="2014" name="Genome Announc.">
        <title>Draft Genome Sequence of Cytophaga fermentans JCM 21142T, a Facultative Anaerobe Isolated from Marine Mud.</title>
        <authorList>
            <person name="Starns D."/>
            <person name="Oshima K."/>
            <person name="Suda W."/>
            <person name="Iino T."/>
            <person name="Yuki M."/>
            <person name="Inoue J."/>
            <person name="Kitamura K."/>
            <person name="Iida T."/>
            <person name="Darby A."/>
            <person name="Hattori M."/>
            <person name="Ohkuma M."/>
        </authorList>
    </citation>
    <scope>NUCLEOTIDE SEQUENCE [LARGE SCALE GENOMIC DNA]</scope>
    <source>
        <strain evidence="7 8">JCM 21142</strain>
    </source>
</reference>
<feature type="transmembrane region" description="Helical" evidence="5">
    <location>
        <begin position="289"/>
        <end position="312"/>
    </location>
</feature>
<sequence length="329" mass="39123">MFFEYWLVLFSVSTFANILGLNISDSFKQAVNIYILIPFLIIPQIILSGVFISYDHLNPKYSNPDTIPWYGEIITARWAFEALTVHQFKNNDFEKNFYIYDKIKSEAHFKKEYWVPALQVKLNMCEKLLESKASKQKIKYNLELLKHEITDENTFGLLKLDIPFTKNLSYDKINQATLDEVKAYLNKKKTIYRKLFNDIDHKLDAKKKALTSTSHKRQQFNQQKKNYHNQELEQFVKNTSNIFSSKIIEYNGKLVQKIDPIFKEPQSRLLKAHFLSPFKKLGDFEIDTIWANLIVIWFFNILLFILLQMALLKKLMYNFSEFYSRIKKE</sequence>
<dbReference type="InterPro" id="IPR013525">
    <property type="entry name" value="ABC2_TM"/>
</dbReference>
<evidence type="ECO:0000313" key="8">
    <source>
        <dbReference type="Proteomes" id="UP000019402"/>
    </source>
</evidence>
<evidence type="ECO:0000256" key="1">
    <source>
        <dbReference type="ARBA" id="ARBA00004141"/>
    </source>
</evidence>
<dbReference type="GO" id="GO:0016020">
    <property type="term" value="C:membrane"/>
    <property type="evidence" value="ECO:0007669"/>
    <property type="project" value="UniProtKB-SubCell"/>
</dbReference>
<name>W7Y9B6_9BACT</name>
<dbReference type="EMBL" id="BAMD01000036">
    <property type="protein sequence ID" value="GAF04078.1"/>
    <property type="molecule type" value="Genomic_DNA"/>
</dbReference>
<evidence type="ECO:0000256" key="3">
    <source>
        <dbReference type="ARBA" id="ARBA00022989"/>
    </source>
</evidence>
<proteinExistence type="predicted"/>
<organism evidence="7 8">
    <name type="scientific">Saccharicrinis fermentans DSM 9555 = JCM 21142</name>
    <dbReference type="NCBI Taxonomy" id="869213"/>
    <lineage>
        <taxon>Bacteria</taxon>
        <taxon>Pseudomonadati</taxon>
        <taxon>Bacteroidota</taxon>
        <taxon>Bacteroidia</taxon>
        <taxon>Marinilabiliales</taxon>
        <taxon>Marinilabiliaceae</taxon>
        <taxon>Saccharicrinis</taxon>
    </lineage>
</organism>
<feature type="transmembrane region" description="Helical" evidence="5">
    <location>
        <begin position="31"/>
        <end position="54"/>
    </location>
</feature>
<evidence type="ECO:0000313" key="7">
    <source>
        <dbReference type="EMBL" id="GAF04078.1"/>
    </source>
</evidence>
<keyword evidence="4 5" id="KW-0472">Membrane</keyword>
<comment type="caution">
    <text evidence="7">The sequence shown here is derived from an EMBL/GenBank/DDBJ whole genome shotgun (WGS) entry which is preliminary data.</text>
</comment>
<dbReference type="GO" id="GO:0140359">
    <property type="term" value="F:ABC-type transporter activity"/>
    <property type="evidence" value="ECO:0007669"/>
    <property type="project" value="InterPro"/>
</dbReference>
<comment type="subcellular location">
    <subcellularLocation>
        <location evidence="1">Membrane</location>
        <topology evidence="1">Multi-pass membrane protein</topology>
    </subcellularLocation>
</comment>
<feature type="domain" description="ABC-2 type transporter transmembrane" evidence="6">
    <location>
        <begin position="2"/>
        <end position="88"/>
    </location>
</feature>
<evidence type="ECO:0000256" key="5">
    <source>
        <dbReference type="SAM" id="Phobius"/>
    </source>
</evidence>
<protein>
    <submittedName>
        <fullName evidence="7">ABC-2 type transporter</fullName>
    </submittedName>
</protein>
<keyword evidence="8" id="KW-1185">Reference proteome</keyword>
<evidence type="ECO:0000256" key="4">
    <source>
        <dbReference type="ARBA" id="ARBA00023136"/>
    </source>
</evidence>
<dbReference type="AlphaFoldDB" id="W7Y9B6"/>
<evidence type="ECO:0000256" key="2">
    <source>
        <dbReference type="ARBA" id="ARBA00022692"/>
    </source>
</evidence>
<gene>
    <name evidence="7" type="ORF">JCM21142_72773</name>
</gene>
<keyword evidence="3 5" id="KW-1133">Transmembrane helix</keyword>
<dbReference type="Proteomes" id="UP000019402">
    <property type="component" value="Unassembled WGS sequence"/>
</dbReference>
<feature type="transmembrane region" description="Helical" evidence="5">
    <location>
        <begin position="6"/>
        <end position="24"/>
    </location>
</feature>